<dbReference type="SUPFAM" id="SSF50998">
    <property type="entry name" value="Quinoprotein alcohol dehydrogenase-like"/>
    <property type="match status" value="1"/>
</dbReference>
<gene>
    <name evidence="1" type="ORF">A2519_05100</name>
</gene>
<protein>
    <submittedName>
        <fullName evidence="1">Uncharacterized protein</fullName>
    </submittedName>
</protein>
<comment type="caution">
    <text evidence="1">The sequence shown here is derived from an EMBL/GenBank/DDBJ whole genome shotgun (WGS) entry which is preliminary data.</text>
</comment>
<evidence type="ECO:0000313" key="2">
    <source>
        <dbReference type="Proteomes" id="UP000179243"/>
    </source>
</evidence>
<dbReference type="Gene3D" id="2.40.128.630">
    <property type="match status" value="1"/>
</dbReference>
<proteinExistence type="predicted"/>
<organism evidence="1 2">
    <name type="scientific">Candidatus Raymondbacteria bacterium RIFOXYD12_FULL_49_13</name>
    <dbReference type="NCBI Taxonomy" id="1817890"/>
    <lineage>
        <taxon>Bacteria</taxon>
        <taxon>Raymondiibacteriota</taxon>
    </lineage>
</organism>
<dbReference type="EMBL" id="MFYX01000094">
    <property type="protein sequence ID" value="OGK03205.1"/>
    <property type="molecule type" value="Genomic_DNA"/>
</dbReference>
<evidence type="ECO:0000313" key="1">
    <source>
        <dbReference type="EMBL" id="OGK03205.1"/>
    </source>
</evidence>
<accession>A0A1F7F974</accession>
<sequence length="3310" mass="339702">MANYRHIVVGIMIFAVVPLFATTKRWSGGGSDNFYNNTSNWVGGVAPVAGDTIRFDSSAKECSLNVAPASVGKLTFTSDYTGAFKFAARTLSVTGDVDLRTGGTIAGNTGTLRFTGTAAQTFIPNAGEGLYRVTQYGAGGTTISDNPMYLSNALTVTTGTFDLGSGLTHKVQSVTGSVTGNLSFNISTLIVTAGNATFTNLPVTAGSGALCFQDTAGNQTFYPRASVTFPDIVLEMGATRSLTISTYDLIATDVTISSGTLNLSTGRTHTVQNISGSGNLNFNSSTLRTSGTSVNLGSITTLTQGTGTLEFIGGSGTQVFTPKNGATHPSIVVSGADTVRLSTFALITNGYTQTNGILDLNGKNITTVNSGDFSITNGTSGTLANVGGRKITVAGDANFLGQDISYLNFDPATRCTLAVTGALNAKYTTLKNNVASVQTGLARTCADSGGNINWSFIITKEWDGDAGDNYWGTAANWTDDELPGPDDTISFGGNYTGNCSLNVDATVKEVLFTSAYGGPYTGIFVFKTGNTLTVTGNGDFRSGGTFESQGGTLAFTGSSAQTFYPGTGTFPAIVQNGTGGTTISSSNLTAGTLTITSGTFALGIGLTHTVSTVSGAGNLDFGSSILQVTGATADFSSMGTLTEGTGILTFTGTSAQTFTPKNSATLYRIVQNGSGGTAVLTNEFTLSNALTITSGSFDLGTGLAHSVASIAGAVTGTLVFNTSALEVSNGNADFRNLPVTPGTGKLVFTRTGANQTFYPRSGATFPEIEVKMGSIRIVTLSTNALASAGNLTVTSGTINLGTGLAHSVVSVSGAGNLNFNTSTLQVSGTTINFGSIGTLTAGTGTLQFTGASGDQTFTPRPTGIIHPAISHTGASTLKLYTNPLVANSFSQSAGSFDLNGLNVTTVNGGNFTITNGDTASIRDVGGRTITVAGATSIDGQSGNLVNLKGSSAWAIASTGSIVANYVTLKNCTASVAAGTARNSNDSTGNVNWNFMAGKVWDGEGGDNVWSNALNWRNDILPGINDTVTFDDSYTGNCTLNTSATVKSMLFTSGYTGIFVFTAGETLTVTEDADFRLGGAIVTAGGALKFTGASAQTFTPKSGSTFPAIIQDGAGGTTISGYSLLSGELTITSGTLNMGSGFTHTVTNISGAGDINLGASTLQASGATVNFGSMGTLTPGTATLILNGTSPQTLTPKSGGSFYRITQNGSGGTTVSTNALTVTNAFTVSSGVFNLGAGLTHSAYSVVGAVAGTLSFNTSTLQVTDGNGDFRNLPVSAGTGLLKFTRTAGNQTFYPRLGATFPAIDIAMAVTRTTTIATNALVAPTITLTSGTLNLGAGLTHAIGGISGAGNIDFNTGTLQISGTLANFGSVTTLTPGTGTLKFIGGSGAQVFVPKAGGTHPAIVLSGSDTLRLSTNNCSASSFSQTAGTFDPNGLDFATVNSGNYTITNGTATSFADLAGCSLTVAGAASLNGQEGNLLNLKGSSLWWISVTGALIANYAQIKNSNASGGSQGVAYNSADSMGNTNWGFSIPKEWDGGGGDGKWNTAANWTNDELPATDDTVIFNGTSVSNCTLNTTASVAGILFNTSYTGVFVFYGTDTLKVAGNADFTTGGTIQMLGGALEFTGSSPQIFTTKSGATYPDVIQNGSGGTTINGYSLSAQQLNIKSGSFALGTGFTHTIIEFYGSGDINFGSSILQATGATINFGSMGTITSGTGTLIFTGTSSQTFTPKSGGSFYKVTQNGSGGTTVSTNGLTLTNALTVTSGAFNLGTGLTHTIGAGISGAVAGNLSFGSSTLDISAGNGDFRNLPVTAGTGRLAFSNGEANQVCYPRLGAAFPEIEIKMGATRTTTITTNALNTSNIILTSGTLNLGTGFTHTATNVSATSGNLNFNTSTLQVTGASINFSSIGTLTPSTGTLQFDGGSGAQVFTPKSGGTHPAILLSGSDTLRLATNALSANGYSQTAGTLDLNGVNIAIVNSGNFAVSDGTSASFANFAGRKITVAGDANFLGQSLNYIDLKTATNCTLAVTGALNAKYTALKNNVAVGPTGIARSCADSTGNINWSFIQTKEWDGGGADNKWGTAANWTDDALPSATDTISFGGSYVGNCTLNIDATVKAVIFTSAYTGTFVFSSGNTLTITGLGDFRSGGAFTASGGTLAFTGTTAQTFYPGTGTFPAIQQNGSGGTTISTNNLSAGILTITSGSLGLGAGLIHTVTNVLGSGDLDFGSSTLQVSGTTVNLGSFNSVTEGTGTLIFTGSSPQTFTPKSSATMYRITQNGSGGTTVSTNAFILSNAFTITSGTFDLGTGLTHSVVSLSGAVAGNLSFNTSTLQVTDGNADFRNLPVTAGSGTLKFTRIAGNQTFYPRSGATFPAIDISMDAARTTTISTNALIASTLTINSGTCNLGTGFTHTVTGVSGSGNLNFSSSILQVSGTSIDLNSLGTLTPATGTLRFTGTSGTQVFVPRSGQTHPAISHTGSQTLQLSTNSLIANSFSQTAGTLDLNGRNIATVSGGNFSITSGTGSSLANLENRKITIAGNGVFNGQISNYLNLLSTQPCTLNVTGTLNAQYAMIKNSKAIGTAGNAIYSDDSTGNTGWNFQTELDSLMVKTADIMPIYTLAEYATDVPGLRIIIRHPNPSGLTKSIIKLLVSTTPLSDPSAVIDRKALRRKGEASDLYTSGTIETANPMVFDLSASPVYLRPGLSDTLDVRFDIVGSPSSSIKLTLSSEQSVIARDSAANDSVRIAGDGVVFPLASSTGTIDATTNTPSAKTLTANLTEWSATDERLDTRGSEEFYVTWDNDNYYFVWNGRDLSTAGDLFIYMSTTTSGTDTTYNYGSFGRHVLSSGFSGADYLFYYHSGIDYGLLDAAADYSPLTFNGTITLSGNVTEIRVPFSDLGDCDTVRIIPFIQQKTSAEVLSSVPSDYFSIYQRNPTGPAPQTFISWMKVNRTAIGVTPVANAVFDSTSKTKPKWTYNLGEGNYASSISIGDSVMYVAVGGVNPGIVCLDYQGNYRWDYSTASVPSAIAYYFDWNTPSPCYALLVYCVGSDFYAGHDYLSTYTPFYAAQPLGAVGGQPSLSYPPDGTNYDRYAYVPLSNGDVKKIDTQTGGTTWTRSMNASYKSTIATQSTHIYIGCSDGDVHRYDISGGALTSVNTGSDSVNTKVTWGTTLKHLYIAPKNITLFAYDSVLTSTPAWSRNLGAVQEASPYWSSGTRNLYCPTGSQVKNVRDDTTSSSVLWTYTTAGAVTTNPVTAGSAVYFSSADKKHYAVNATTGANANGFPTAVFNGSNASRVAADAFWNNVYFSGDSTVYCYPEQ</sequence>
<reference evidence="1 2" key="1">
    <citation type="journal article" date="2016" name="Nat. Commun.">
        <title>Thousands of microbial genomes shed light on interconnected biogeochemical processes in an aquifer system.</title>
        <authorList>
            <person name="Anantharaman K."/>
            <person name="Brown C.T."/>
            <person name="Hug L.A."/>
            <person name="Sharon I."/>
            <person name="Castelle C.J."/>
            <person name="Probst A.J."/>
            <person name="Thomas B.C."/>
            <person name="Singh A."/>
            <person name="Wilkins M.J."/>
            <person name="Karaoz U."/>
            <person name="Brodie E.L."/>
            <person name="Williams K.H."/>
            <person name="Hubbard S.S."/>
            <person name="Banfield J.F."/>
        </authorList>
    </citation>
    <scope>NUCLEOTIDE SEQUENCE [LARGE SCALE GENOMIC DNA]</scope>
</reference>
<name>A0A1F7F974_UNCRA</name>
<dbReference type="InterPro" id="IPR011047">
    <property type="entry name" value="Quinoprotein_ADH-like_sf"/>
</dbReference>
<dbReference type="Proteomes" id="UP000179243">
    <property type="component" value="Unassembled WGS sequence"/>
</dbReference>